<dbReference type="OMA" id="ATHIMCY"/>
<dbReference type="GO" id="GO:0005634">
    <property type="term" value="C:nucleus"/>
    <property type="evidence" value="ECO:0007669"/>
    <property type="project" value="TreeGrafter"/>
</dbReference>
<dbReference type="GO" id="GO:0002081">
    <property type="term" value="C:outer acrosomal membrane"/>
    <property type="evidence" value="ECO:0007669"/>
    <property type="project" value="UniProtKB-SubCell"/>
</dbReference>
<dbReference type="PANTHER" id="PTHR19960">
    <property type="entry name" value="TEKTIN"/>
    <property type="match status" value="1"/>
</dbReference>
<proteinExistence type="inferred from homology"/>
<evidence type="ECO:0000256" key="6">
    <source>
        <dbReference type="ARBA" id="ARBA00023069"/>
    </source>
</evidence>
<evidence type="ECO:0000256" key="7">
    <source>
        <dbReference type="ARBA" id="ARBA00023136"/>
    </source>
</evidence>
<dbReference type="AlphaFoldDB" id="A0A8C4UZA7"/>
<evidence type="ECO:0000256" key="2">
    <source>
        <dbReference type="ARBA" id="ARBA00007209"/>
    </source>
</evidence>
<keyword evidence="10" id="KW-0968">Cytoplasmic vesicle</keyword>
<evidence type="ECO:0000256" key="8">
    <source>
        <dbReference type="ARBA" id="ARBA00023212"/>
    </source>
</evidence>
<dbReference type="OrthoDB" id="9886517at2759"/>
<comment type="similarity">
    <text evidence="2 14">Belongs to the tektin family.</text>
</comment>
<evidence type="ECO:0000313" key="16">
    <source>
        <dbReference type="Proteomes" id="UP000694562"/>
    </source>
</evidence>
<keyword evidence="16" id="KW-1185">Reference proteome</keyword>
<evidence type="ECO:0000256" key="11">
    <source>
        <dbReference type="ARBA" id="ARBA00037820"/>
    </source>
</evidence>
<organism evidence="15 16">
    <name type="scientific">Falco tinnunculus</name>
    <name type="common">Common kestrel</name>
    <dbReference type="NCBI Taxonomy" id="100819"/>
    <lineage>
        <taxon>Eukaryota</taxon>
        <taxon>Metazoa</taxon>
        <taxon>Chordata</taxon>
        <taxon>Craniata</taxon>
        <taxon>Vertebrata</taxon>
        <taxon>Euteleostomi</taxon>
        <taxon>Archelosauria</taxon>
        <taxon>Archosauria</taxon>
        <taxon>Dinosauria</taxon>
        <taxon>Saurischia</taxon>
        <taxon>Theropoda</taxon>
        <taxon>Coelurosauria</taxon>
        <taxon>Aves</taxon>
        <taxon>Neognathae</taxon>
        <taxon>Neoaves</taxon>
        <taxon>Telluraves</taxon>
        <taxon>Australaves</taxon>
        <taxon>Falconiformes</taxon>
        <taxon>Falconidae</taxon>
        <taxon>Falco</taxon>
    </lineage>
</organism>
<evidence type="ECO:0000256" key="1">
    <source>
        <dbReference type="ARBA" id="ARBA00004611"/>
    </source>
</evidence>
<dbReference type="GO" id="GO:0060271">
    <property type="term" value="P:cilium assembly"/>
    <property type="evidence" value="ECO:0007669"/>
    <property type="project" value="UniProtKB-UniRule"/>
</dbReference>
<evidence type="ECO:0000313" key="15">
    <source>
        <dbReference type="Ensembl" id="ENSFTIP00000019939.1"/>
    </source>
</evidence>
<dbReference type="GO" id="GO:0060294">
    <property type="term" value="P:cilium movement involved in cell motility"/>
    <property type="evidence" value="ECO:0007669"/>
    <property type="project" value="UniProtKB-UniRule"/>
</dbReference>
<evidence type="ECO:0000256" key="3">
    <source>
        <dbReference type="ARBA" id="ARBA00022490"/>
    </source>
</evidence>
<evidence type="ECO:0000256" key="14">
    <source>
        <dbReference type="RuleBase" id="RU367040"/>
    </source>
</evidence>
<dbReference type="Pfam" id="PF03148">
    <property type="entry name" value="Tektin"/>
    <property type="match status" value="1"/>
</dbReference>
<comment type="subcellular location">
    <subcellularLocation>
        <location evidence="14">Cytoplasm</location>
        <location evidence="14">Cytoskeleton</location>
        <location evidence="14">Cilium axoneme</location>
    </subcellularLocation>
    <subcellularLocation>
        <location evidence="1">Cytoplasm</location>
        <location evidence="1">Cytoskeleton</location>
        <location evidence="1">Flagellum axoneme</location>
    </subcellularLocation>
    <subcellularLocation>
        <location evidence="11">Cytoplasmic vesicle</location>
        <location evidence="11">Secretory vesicle</location>
        <location evidence="11">Acrosome outer membrane</location>
        <topology evidence="11">Peripheral membrane protein</topology>
    </subcellularLocation>
</comment>
<dbReference type="PANTHER" id="PTHR19960:SF24">
    <property type="entry name" value="TEKTIN-3"/>
    <property type="match status" value="1"/>
</dbReference>
<keyword evidence="5 14" id="KW-0282">Flagellum</keyword>
<reference evidence="15" key="2">
    <citation type="submission" date="2025-09" db="UniProtKB">
        <authorList>
            <consortium name="Ensembl"/>
        </authorList>
    </citation>
    <scope>IDENTIFICATION</scope>
</reference>
<keyword evidence="3" id="KW-0963">Cytoplasm</keyword>
<comment type="function">
    <text evidence="12">Microtubule inner protein (MIP) part of the dynein-decorated doublet microtubules (DMTs) in cilia and flagellar axoneme. Forms filamentous polymers in the walls of ciliary and flagellar microtubules. Required for normal sperm mobility.</text>
</comment>
<reference evidence="15" key="1">
    <citation type="submission" date="2025-08" db="UniProtKB">
        <authorList>
            <consortium name="Ensembl"/>
        </authorList>
    </citation>
    <scope>IDENTIFICATION</scope>
</reference>
<keyword evidence="6 14" id="KW-0969">Cilium</keyword>
<dbReference type="GO" id="GO:0015630">
    <property type="term" value="C:microtubule cytoskeleton"/>
    <property type="evidence" value="ECO:0007669"/>
    <property type="project" value="UniProtKB-UniRule"/>
</dbReference>
<keyword evidence="7" id="KW-0472">Membrane</keyword>
<evidence type="ECO:0000256" key="13">
    <source>
        <dbReference type="ARBA" id="ARBA00046692"/>
    </source>
</evidence>
<protein>
    <recommendedName>
        <fullName evidence="14">Tektin</fullName>
    </recommendedName>
</protein>
<evidence type="ECO:0000256" key="5">
    <source>
        <dbReference type="ARBA" id="ARBA00022846"/>
    </source>
</evidence>
<dbReference type="GO" id="GO:0036126">
    <property type="term" value="C:sperm flagellum"/>
    <property type="evidence" value="ECO:0007669"/>
    <property type="project" value="TreeGrafter"/>
</dbReference>
<dbReference type="GO" id="GO:0005930">
    <property type="term" value="C:axoneme"/>
    <property type="evidence" value="ECO:0007669"/>
    <property type="project" value="UniProtKB-SubCell"/>
</dbReference>
<keyword evidence="4" id="KW-0832">Ubl conjugation</keyword>
<dbReference type="Proteomes" id="UP000694562">
    <property type="component" value="Unplaced"/>
</dbReference>
<evidence type="ECO:0000256" key="4">
    <source>
        <dbReference type="ARBA" id="ARBA00022843"/>
    </source>
</evidence>
<accession>A0A8C4UZA7</accession>
<name>A0A8C4UZA7_FALTI</name>
<dbReference type="InterPro" id="IPR048256">
    <property type="entry name" value="Tektin-like"/>
</dbReference>
<keyword evidence="9 14" id="KW-0966">Cell projection</keyword>
<evidence type="ECO:0000256" key="12">
    <source>
        <dbReference type="ARBA" id="ARBA00045324"/>
    </source>
</evidence>
<keyword evidence="8" id="KW-0206">Cytoskeleton</keyword>
<evidence type="ECO:0000256" key="9">
    <source>
        <dbReference type="ARBA" id="ARBA00023273"/>
    </source>
</evidence>
<dbReference type="Ensembl" id="ENSFTIT00000020764.1">
    <property type="protein sequence ID" value="ENSFTIP00000019939.1"/>
    <property type="gene ID" value="ENSFTIG00000013029.1"/>
</dbReference>
<comment type="subunit">
    <text evidence="13">Microtubule inner protein component of sperm flagellar doublet microtubules. Interacts with TEKT1, TEKT2, TEKT4 and TEKT5. Interacts with CCDC38.</text>
</comment>
<sequence length="239" mass="27315">IELVGSPLTAMYTHQRSSPTRFLPAISTMASRCKNCFPYNPLPQSFSLLWMSHTYYQAAAINPALAPFSKSSQGLAPSKALLLISDRAALFTRYTPDDWYSSNLTNNKELETSWHSAEHLRVETSRMIQNKYQQTKKTQAKSTRNLGECLDEMTGESNTLTDMKNRQERALAEMEAPLQVTWECLHHWEKRMGINLVHDNMEKQLFTVGLATHIMCYLNLPRRILQPCSLTDSLVLVRC</sequence>
<evidence type="ECO:0000256" key="10">
    <source>
        <dbReference type="ARBA" id="ARBA00023329"/>
    </source>
</evidence>
<dbReference type="InterPro" id="IPR000435">
    <property type="entry name" value="Tektins"/>
</dbReference>